<evidence type="ECO:0000313" key="2">
    <source>
        <dbReference type="EMBL" id="GGW65251.1"/>
    </source>
</evidence>
<feature type="region of interest" description="Disordered" evidence="1">
    <location>
        <begin position="40"/>
        <end position="59"/>
    </location>
</feature>
<dbReference type="AlphaFoldDB" id="A0A918JAA8"/>
<accession>A0A918JAA8</accession>
<comment type="caution">
    <text evidence="2">The sequence shown here is derived from an EMBL/GenBank/DDBJ whole genome shotgun (WGS) entry which is preliminary data.</text>
</comment>
<proteinExistence type="predicted"/>
<gene>
    <name evidence="2" type="ORF">GCM10010503_47820</name>
</gene>
<reference evidence="2" key="2">
    <citation type="submission" date="2020-09" db="EMBL/GenBank/DDBJ databases">
        <authorList>
            <person name="Sun Q."/>
            <person name="Ohkuma M."/>
        </authorList>
    </citation>
    <scope>NUCLEOTIDE SEQUENCE</scope>
    <source>
        <strain evidence="2">JCM 4490</strain>
    </source>
</reference>
<evidence type="ECO:0000256" key="1">
    <source>
        <dbReference type="SAM" id="MobiDB-lite"/>
    </source>
</evidence>
<feature type="region of interest" description="Disordered" evidence="1">
    <location>
        <begin position="1"/>
        <end position="26"/>
    </location>
</feature>
<sequence length="99" mass="10329">MPSRTAGGARGTGGGGRGAKSGGQAVRRLRRRLGNVLTVAVTGAQQDGPERARSGTEHLTTTAEQGRFCVARCACGWRGPARRARSQARTDAQTHTEAL</sequence>
<keyword evidence="3" id="KW-1185">Reference proteome</keyword>
<reference evidence="2" key="1">
    <citation type="journal article" date="2014" name="Int. J. Syst. Evol. Microbiol.">
        <title>Complete genome sequence of Corynebacterium casei LMG S-19264T (=DSM 44701T), isolated from a smear-ripened cheese.</title>
        <authorList>
            <consortium name="US DOE Joint Genome Institute (JGI-PGF)"/>
            <person name="Walter F."/>
            <person name="Albersmeier A."/>
            <person name="Kalinowski J."/>
            <person name="Ruckert C."/>
        </authorList>
    </citation>
    <scope>NUCLEOTIDE SEQUENCE</scope>
    <source>
        <strain evidence="2">JCM 4490</strain>
    </source>
</reference>
<dbReference type="EMBL" id="BMUE01000011">
    <property type="protein sequence ID" value="GGW65251.1"/>
    <property type="molecule type" value="Genomic_DNA"/>
</dbReference>
<dbReference type="Proteomes" id="UP000620224">
    <property type="component" value="Unassembled WGS sequence"/>
</dbReference>
<organism evidence="2 3">
    <name type="scientific">Streptomyces lucensis JCM 4490</name>
    <dbReference type="NCBI Taxonomy" id="1306176"/>
    <lineage>
        <taxon>Bacteria</taxon>
        <taxon>Bacillati</taxon>
        <taxon>Actinomycetota</taxon>
        <taxon>Actinomycetes</taxon>
        <taxon>Kitasatosporales</taxon>
        <taxon>Streptomycetaceae</taxon>
        <taxon>Streptomyces</taxon>
    </lineage>
</organism>
<feature type="compositionally biased region" description="Gly residues" evidence="1">
    <location>
        <begin position="8"/>
        <end position="21"/>
    </location>
</feature>
<protein>
    <submittedName>
        <fullName evidence="2">Uncharacterized protein</fullName>
    </submittedName>
</protein>
<feature type="region of interest" description="Disordered" evidence="1">
    <location>
        <begin position="79"/>
        <end position="99"/>
    </location>
</feature>
<evidence type="ECO:0000313" key="3">
    <source>
        <dbReference type="Proteomes" id="UP000620224"/>
    </source>
</evidence>
<name>A0A918JAA8_9ACTN</name>